<dbReference type="STRING" id="1293598.IV56_GL000572"/>
<dbReference type="Pfam" id="PF11797">
    <property type="entry name" value="WxLIP_HBD"/>
    <property type="match status" value="1"/>
</dbReference>
<keyword evidence="1" id="KW-0472">Membrane</keyword>
<feature type="domain" description="WxL Interacting Protein host binding" evidence="4">
    <location>
        <begin position="164"/>
        <end position="302"/>
    </location>
</feature>
<keyword evidence="1" id="KW-1133">Transmembrane helix</keyword>
<dbReference type="InterPro" id="IPR021759">
    <property type="entry name" value="WxLIP_HBD"/>
</dbReference>
<dbReference type="PATRIC" id="fig|1293598.4.peg.614"/>
<evidence type="ECO:0000259" key="4">
    <source>
        <dbReference type="Pfam" id="PF11797"/>
    </source>
</evidence>
<reference evidence="5 6" key="1">
    <citation type="journal article" date="2015" name="Genome Announc.">
        <title>Expanding the biotechnology potential of lactobacilli through comparative genomics of 213 strains and associated genera.</title>
        <authorList>
            <person name="Sun Z."/>
            <person name="Harris H.M."/>
            <person name="McCann A."/>
            <person name="Guo C."/>
            <person name="Argimon S."/>
            <person name="Zhang W."/>
            <person name="Yang X."/>
            <person name="Jeffery I.B."/>
            <person name="Cooney J.C."/>
            <person name="Kagawa T.F."/>
            <person name="Liu W."/>
            <person name="Song Y."/>
            <person name="Salvetti E."/>
            <person name="Wrobel A."/>
            <person name="Rasinkangas P."/>
            <person name="Parkhill J."/>
            <person name="Rea M.C."/>
            <person name="O'Sullivan O."/>
            <person name="Ritari J."/>
            <person name="Douillard F.P."/>
            <person name="Paul Ross R."/>
            <person name="Yang R."/>
            <person name="Briner A.E."/>
            <person name="Felis G.E."/>
            <person name="de Vos W.M."/>
            <person name="Barrangou R."/>
            <person name="Klaenhammer T.R."/>
            <person name="Caufield P.W."/>
            <person name="Cui Y."/>
            <person name="Zhang H."/>
            <person name="O'Toole P.W."/>
        </authorList>
    </citation>
    <scope>NUCLEOTIDE SEQUENCE [LARGE SCALE GENOMIC DNA]</scope>
    <source>
        <strain evidence="5 6">DSM 24301</strain>
    </source>
</reference>
<evidence type="ECO:0000313" key="6">
    <source>
        <dbReference type="Proteomes" id="UP000050969"/>
    </source>
</evidence>
<sequence>MKKQLKWLLMGLMMASVALVFGRVQHVQAAGSSFVLTVGEASNTRNSNSGYYDLLVKPNQQQTLKFTIKSVVNTDQNVTVRATNANTGLNGGIGYSDTTDKPDKSMKYPFTTFAPKSTTIPLKAGETKNVTWKFVTPNADVQGMILGGLLATSDYMDDGGQKGNVQFKNQFAYAVAVAMSFQNPIKVKPDLQWQQVVPMVTGSRAVAQISFLNPQPNYFNQGTVKTTISALSGDKKSATTTVKDFSVAPNTQFNYQIALPYGQRLVAGDYRIKMRVDTMSGYSWTFDKKFTISQQTADRLNKKLGIKPDNTWMWWVIGGLILILVILGFVIVYRMGTKKGKKNEA</sequence>
<dbReference type="InterPro" id="IPR010317">
    <property type="entry name" value="WxLIP_PGBD"/>
</dbReference>
<dbReference type="RefSeq" id="WP_056992786.1">
    <property type="nucleotide sequence ID" value="NZ_JQCE01000027.1"/>
</dbReference>
<feature type="domain" description="WxL Interacting Protein peptidoglycan binding" evidence="3">
    <location>
        <begin position="42"/>
        <end position="150"/>
    </location>
</feature>
<feature type="chain" id="PRO_5006420701" evidence="2">
    <location>
        <begin position="30"/>
        <end position="345"/>
    </location>
</feature>
<feature type="signal peptide" evidence="2">
    <location>
        <begin position="1"/>
        <end position="29"/>
    </location>
</feature>
<comment type="caution">
    <text evidence="5">The sequence shown here is derived from an EMBL/GenBank/DDBJ whole genome shotgun (WGS) entry which is preliminary data.</text>
</comment>
<gene>
    <name evidence="5" type="ORF">IV56_GL000572</name>
</gene>
<evidence type="ECO:0000256" key="1">
    <source>
        <dbReference type="SAM" id="Phobius"/>
    </source>
</evidence>
<dbReference type="Proteomes" id="UP000050969">
    <property type="component" value="Unassembled WGS sequence"/>
</dbReference>
<name>A0A0R2MTJ9_9LACO</name>
<evidence type="ECO:0000256" key="2">
    <source>
        <dbReference type="SAM" id="SignalP"/>
    </source>
</evidence>
<dbReference type="Pfam" id="PF06030">
    <property type="entry name" value="WxLIP_PGBD"/>
    <property type="match status" value="1"/>
</dbReference>
<protein>
    <submittedName>
        <fullName evidence="5">Uncharacterized protein</fullName>
    </submittedName>
</protein>
<keyword evidence="6" id="KW-1185">Reference proteome</keyword>
<accession>A0A0R2MTJ9</accession>
<dbReference type="EMBL" id="JQCE01000027">
    <property type="protein sequence ID" value="KRO16886.1"/>
    <property type="molecule type" value="Genomic_DNA"/>
</dbReference>
<evidence type="ECO:0000259" key="3">
    <source>
        <dbReference type="Pfam" id="PF06030"/>
    </source>
</evidence>
<proteinExistence type="predicted"/>
<feature type="transmembrane region" description="Helical" evidence="1">
    <location>
        <begin position="312"/>
        <end position="333"/>
    </location>
</feature>
<evidence type="ECO:0000313" key="5">
    <source>
        <dbReference type="EMBL" id="KRO16886.1"/>
    </source>
</evidence>
<organism evidence="5 6">
    <name type="scientific">Lacticaseibacillus saniviri JCM 17471 = DSM 24301</name>
    <dbReference type="NCBI Taxonomy" id="1293598"/>
    <lineage>
        <taxon>Bacteria</taxon>
        <taxon>Bacillati</taxon>
        <taxon>Bacillota</taxon>
        <taxon>Bacilli</taxon>
        <taxon>Lactobacillales</taxon>
        <taxon>Lactobacillaceae</taxon>
        <taxon>Lacticaseibacillus</taxon>
    </lineage>
</organism>
<keyword evidence="2" id="KW-0732">Signal</keyword>
<dbReference type="AlphaFoldDB" id="A0A0R2MTJ9"/>
<keyword evidence="1" id="KW-0812">Transmembrane</keyword>